<dbReference type="Proteomes" id="UP000814385">
    <property type="component" value="Unassembled WGS sequence"/>
</dbReference>
<reference evidence="1 2" key="1">
    <citation type="submission" date="2020-05" db="EMBL/GenBank/DDBJ databases">
        <title>Comparative genomic analysis of denitrifying bacteria from Halomonas genus.</title>
        <authorList>
            <person name="Wang L."/>
            <person name="Shao Z."/>
        </authorList>
    </citation>
    <scope>NUCLEOTIDE SEQUENCE [LARGE SCALE GENOMIC DNA]</scope>
    <source>
        <strain evidence="1 2">A4</strain>
    </source>
</reference>
<accession>A0ABS9P780</accession>
<gene>
    <name evidence="1" type="ORF">HOP52_04150</name>
</gene>
<sequence length="76" mass="8206">MSRSASILAHLQQATLGAKPFREALVRAALEADAAGLAYRPSDIDLLAIEALGYPRHLGGPHYQASADITNRENRH</sequence>
<protein>
    <submittedName>
        <fullName evidence="1">Uncharacterized protein</fullName>
    </submittedName>
</protein>
<proteinExistence type="predicted"/>
<name>A0ABS9P780_9GAMM</name>
<dbReference type="RefSeq" id="WP_238976011.1">
    <property type="nucleotide sequence ID" value="NZ_JABFUC010000003.1"/>
</dbReference>
<dbReference type="EMBL" id="JABFUC010000003">
    <property type="protein sequence ID" value="MCG6656970.1"/>
    <property type="molecule type" value="Genomic_DNA"/>
</dbReference>
<comment type="caution">
    <text evidence="1">The sequence shown here is derived from an EMBL/GenBank/DDBJ whole genome shotgun (WGS) entry which is preliminary data.</text>
</comment>
<keyword evidence="2" id="KW-1185">Reference proteome</keyword>
<evidence type="ECO:0000313" key="2">
    <source>
        <dbReference type="Proteomes" id="UP000814385"/>
    </source>
</evidence>
<organism evidence="1 2">
    <name type="scientific">Billgrantia campisalis</name>
    <dbReference type="NCBI Taxonomy" id="74661"/>
    <lineage>
        <taxon>Bacteria</taxon>
        <taxon>Pseudomonadati</taxon>
        <taxon>Pseudomonadota</taxon>
        <taxon>Gammaproteobacteria</taxon>
        <taxon>Oceanospirillales</taxon>
        <taxon>Halomonadaceae</taxon>
        <taxon>Billgrantia</taxon>
    </lineage>
</organism>
<dbReference type="Gene3D" id="1.10.1040.50">
    <property type="match status" value="1"/>
</dbReference>
<evidence type="ECO:0000313" key="1">
    <source>
        <dbReference type="EMBL" id="MCG6656970.1"/>
    </source>
</evidence>